<sequence>MAAAPNSVEKSEEEWRAILSPEQFRIVRQKGTEEDSPVTEVEPYIPFNINPSGMQPVLTTSYLLAFPSILAGLLGSRFWEHVRDVFNPQTSRGAEPWVYYSIYAFFVFLFNIFDIANMPKEIADYLDTLEDAGNLINEEKIYVVGVFQKFSGEEFEKFMTLAEKLRSDYDFGHTLDAKLLPRGESVNKPTLRLLKPFDELFVDFHDFQVDAMEKFIEEASIPIVTVFNSDPSNHPYVNKFFESPNVKKMKHRRKRKMVLLCDAKGQIVGLLDSVQPATQATIADNSNSEIGFPEAAQTSSVQDDIVPLVNARPRQKAKELQEYFKKKKLEDASQGPFFGFIGKNEIANGRWAMFGFAVGMLTEYATGSDFVDQVKILLSNFGIVDLE</sequence>
<evidence type="ECO:0000256" key="6">
    <source>
        <dbReference type="ARBA" id="ARBA00022824"/>
    </source>
</evidence>
<dbReference type="Pfam" id="PF13848">
    <property type="entry name" value="Thioredoxin_6"/>
    <property type="match status" value="1"/>
</dbReference>
<comment type="catalytic activity">
    <reaction evidence="1">
        <text>Catalyzes the rearrangement of -S-S- bonds in proteins.</text>
        <dbReference type="EC" id="5.3.4.1"/>
    </reaction>
</comment>
<dbReference type="Gene3D" id="3.40.30.10">
    <property type="entry name" value="Glutaredoxin"/>
    <property type="match status" value="1"/>
</dbReference>
<dbReference type="SUPFAM" id="SSF52833">
    <property type="entry name" value="Thioredoxin-like"/>
    <property type="match status" value="1"/>
</dbReference>
<dbReference type="AlphaFoldDB" id="A0ABD1S8L0"/>
<dbReference type="Pfam" id="PF00344">
    <property type="entry name" value="SecY"/>
    <property type="match status" value="1"/>
</dbReference>
<keyword evidence="9" id="KW-1133">Transmembrane helix</keyword>
<comment type="similarity">
    <text evidence="4">Belongs to the protein disulfide isomerase family.</text>
</comment>
<keyword evidence="7" id="KW-0413">Isomerase</keyword>
<dbReference type="SUPFAM" id="SSF103511">
    <property type="entry name" value="Chlorophyll a-b binding protein"/>
    <property type="match status" value="1"/>
</dbReference>
<comment type="caution">
    <text evidence="10">The sequence shown here is derived from an EMBL/GenBank/DDBJ whole genome shotgun (WGS) entry which is preliminary data.</text>
</comment>
<accession>A0ABD1S8L0</accession>
<feature type="transmembrane region" description="Helical" evidence="9">
    <location>
        <begin position="97"/>
        <end position="116"/>
    </location>
</feature>
<dbReference type="GO" id="GO:0005788">
    <property type="term" value="C:endoplasmic reticulum lumen"/>
    <property type="evidence" value="ECO:0007669"/>
    <property type="project" value="UniProtKB-SubCell"/>
</dbReference>
<gene>
    <name evidence="10" type="ORF">Adt_22615</name>
</gene>
<dbReference type="PANTHER" id="PTHR18929:SF132">
    <property type="entry name" value="PROTEIN DISULFIDE-ISOMERASE A3"/>
    <property type="match status" value="1"/>
</dbReference>
<dbReference type="Gene3D" id="2.170.150.20">
    <property type="entry name" value="Peptide methionine sulfoxide reductase"/>
    <property type="match status" value="1"/>
</dbReference>
<name>A0ABD1S8L0_9LAMI</name>
<evidence type="ECO:0000256" key="4">
    <source>
        <dbReference type="ARBA" id="ARBA00006347"/>
    </source>
</evidence>
<protein>
    <recommendedName>
        <fullName evidence="5">protein disulfide-isomerase</fullName>
        <ecNumber evidence="5">5.3.4.1</ecNumber>
    </recommendedName>
</protein>
<keyword evidence="8" id="KW-0676">Redox-active center</keyword>
<comment type="subcellular location">
    <subcellularLocation>
        <location evidence="2">Endoplasmic reticulum lumen</location>
    </subcellularLocation>
    <subcellularLocation>
        <location evidence="3">Plastid</location>
        <location evidence="3">Chloroplast thylakoid membrane</location>
        <topology evidence="3">Multi-pass membrane protein</topology>
    </subcellularLocation>
</comment>
<organism evidence="10 11">
    <name type="scientific">Abeliophyllum distichum</name>
    <dbReference type="NCBI Taxonomy" id="126358"/>
    <lineage>
        <taxon>Eukaryota</taxon>
        <taxon>Viridiplantae</taxon>
        <taxon>Streptophyta</taxon>
        <taxon>Embryophyta</taxon>
        <taxon>Tracheophyta</taxon>
        <taxon>Spermatophyta</taxon>
        <taxon>Magnoliopsida</taxon>
        <taxon>eudicotyledons</taxon>
        <taxon>Gunneridae</taxon>
        <taxon>Pentapetalae</taxon>
        <taxon>asterids</taxon>
        <taxon>lamiids</taxon>
        <taxon>Lamiales</taxon>
        <taxon>Oleaceae</taxon>
        <taxon>Forsythieae</taxon>
        <taxon>Abeliophyllum</taxon>
    </lineage>
</organism>
<evidence type="ECO:0000256" key="7">
    <source>
        <dbReference type="ARBA" id="ARBA00023235"/>
    </source>
</evidence>
<dbReference type="GO" id="GO:0003756">
    <property type="term" value="F:protein disulfide isomerase activity"/>
    <property type="evidence" value="ECO:0007669"/>
    <property type="project" value="UniProtKB-EC"/>
</dbReference>
<dbReference type="Proteomes" id="UP001604336">
    <property type="component" value="Unassembled WGS sequence"/>
</dbReference>
<evidence type="ECO:0000256" key="3">
    <source>
        <dbReference type="ARBA" id="ARBA00004454"/>
    </source>
</evidence>
<proteinExistence type="inferred from homology"/>
<dbReference type="SUPFAM" id="SSF103491">
    <property type="entry name" value="Preprotein translocase SecY subunit"/>
    <property type="match status" value="1"/>
</dbReference>
<evidence type="ECO:0000256" key="8">
    <source>
        <dbReference type="ARBA" id="ARBA00023284"/>
    </source>
</evidence>
<evidence type="ECO:0000313" key="11">
    <source>
        <dbReference type="Proteomes" id="UP001604336"/>
    </source>
</evidence>
<dbReference type="InterPro" id="IPR002208">
    <property type="entry name" value="SecY/SEC61-alpha"/>
</dbReference>
<evidence type="ECO:0000256" key="9">
    <source>
        <dbReference type="SAM" id="Phobius"/>
    </source>
</evidence>
<dbReference type="EMBL" id="JBFOLK010000007">
    <property type="protein sequence ID" value="KAL2497065.1"/>
    <property type="molecule type" value="Genomic_DNA"/>
</dbReference>
<evidence type="ECO:0000256" key="1">
    <source>
        <dbReference type="ARBA" id="ARBA00001182"/>
    </source>
</evidence>
<keyword evidence="9" id="KW-0472">Membrane</keyword>
<dbReference type="PANTHER" id="PTHR18929">
    <property type="entry name" value="PROTEIN DISULFIDE ISOMERASE"/>
    <property type="match status" value="1"/>
</dbReference>
<evidence type="ECO:0000256" key="5">
    <source>
        <dbReference type="ARBA" id="ARBA00012723"/>
    </source>
</evidence>
<keyword evidence="9" id="KW-0812">Transmembrane</keyword>
<dbReference type="InterPro" id="IPR036249">
    <property type="entry name" value="Thioredoxin-like_sf"/>
</dbReference>
<dbReference type="GO" id="GO:0009535">
    <property type="term" value="C:chloroplast thylakoid membrane"/>
    <property type="evidence" value="ECO:0007669"/>
    <property type="project" value="UniProtKB-SubCell"/>
</dbReference>
<dbReference type="EC" id="5.3.4.1" evidence="5"/>
<keyword evidence="11" id="KW-1185">Reference proteome</keyword>
<keyword evidence="6" id="KW-0256">Endoplasmic reticulum</keyword>
<evidence type="ECO:0000256" key="2">
    <source>
        <dbReference type="ARBA" id="ARBA00004319"/>
    </source>
</evidence>
<dbReference type="InterPro" id="IPR023201">
    <property type="entry name" value="SecY_dom_sf"/>
</dbReference>
<reference evidence="11" key="1">
    <citation type="submission" date="2024-07" db="EMBL/GenBank/DDBJ databases">
        <title>Two chromosome-level genome assemblies of Korean endemic species Abeliophyllum distichum and Forsythia ovata (Oleaceae).</title>
        <authorList>
            <person name="Jang H."/>
        </authorList>
    </citation>
    <scope>NUCLEOTIDE SEQUENCE [LARGE SCALE GENOMIC DNA]</scope>
</reference>
<feature type="transmembrane region" description="Helical" evidence="9">
    <location>
        <begin position="57"/>
        <end position="77"/>
    </location>
</feature>
<evidence type="ECO:0000313" key="10">
    <source>
        <dbReference type="EMBL" id="KAL2497065.1"/>
    </source>
</evidence>
<dbReference type="CDD" id="cd02981">
    <property type="entry name" value="PDI_b_family"/>
    <property type="match status" value="1"/>
</dbReference>